<comment type="caution">
    <text evidence="2">The sequence shown here is derived from an EMBL/GenBank/DDBJ whole genome shotgun (WGS) entry which is preliminary data.</text>
</comment>
<accession>A0A7W6FQC8</accession>
<keyword evidence="1" id="KW-0472">Membrane</keyword>
<reference evidence="2 3" key="1">
    <citation type="submission" date="2020-08" db="EMBL/GenBank/DDBJ databases">
        <title>Genomic Encyclopedia of Type Strains, Phase IV (KMG-IV): sequencing the most valuable type-strain genomes for metagenomic binning, comparative biology and taxonomic classification.</title>
        <authorList>
            <person name="Goeker M."/>
        </authorList>
    </citation>
    <scope>NUCLEOTIDE SEQUENCE [LARGE SCALE GENOMIC DNA]</scope>
    <source>
        <strain evidence="2 3">DSM 26189</strain>
    </source>
</reference>
<dbReference type="EMBL" id="JACIDT010000007">
    <property type="protein sequence ID" value="MBB3926547.1"/>
    <property type="molecule type" value="Genomic_DNA"/>
</dbReference>
<feature type="transmembrane region" description="Helical" evidence="1">
    <location>
        <begin position="12"/>
        <end position="36"/>
    </location>
</feature>
<keyword evidence="1" id="KW-1133">Transmembrane helix</keyword>
<evidence type="ECO:0000256" key="1">
    <source>
        <dbReference type="SAM" id="Phobius"/>
    </source>
</evidence>
<sequence>MTRNVNQAGIPIVILLKLLLNFDHPMIFAMVLPIFLLEKLDFCVE</sequence>
<dbReference type="Proteomes" id="UP000571950">
    <property type="component" value="Unassembled WGS sequence"/>
</dbReference>
<organism evidence="2 3">
    <name type="scientific">Sphingobium jiangsuense</name>
    <dbReference type="NCBI Taxonomy" id="870476"/>
    <lineage>
        <taxon>Bacteria</taxon>
        <taxon>Pseudomonadati</taxon>
        <taxon>Pseudomonadota</taxon>
        <taxon>Alphaproteobacteria</taxon>
        <taxon>Sphingomonadales</taxon>
        <taxon>Sphingomonadaceae</taxon>
        <taxon>Sphingobium</taxon>
    </lineage>
</organism>
<name>A0A7W6FQC8_9SPHN</name>
<proteinExistence type="predicted"/>
<evidence type="ECO:0000313" key="3">
    <source>
        <dbReference type="Proteomes" id="UP000571950"/>
    </source>
</evidence>
<keyword evidence="1" id="KW-0812">Transmembrane</keyword>
<dbReference type="AlphaFoldDB" id="A0A7W6FQC8"/>
<keyword evidence="3" id="KW-1185">Reference proteome</keyword>
<evidence type="ECO:0000313" key="2">
    <source>
        <dbReference type="EMBL" id="MBB3926547.1"/>
    </source>
</evidence>
<gene>
    <name evidence="2" type="ORF">GGR43_002267</name>
</gene>
<protein>
    <submittedName>
        <fullName evidence="2">Uncharacterized protein</fullName>
    </submittedName>
</protein>